<keyword evidence="2" id="KW-1185">Reference proteome</keyword>
<accession>A0A8S3ZJB3</accession>
<reference evidence="1" key="1">
    <citation type="submission" date="2021-04" db="EMBL/GenBank/DDBJ databases">
        <authorList>
            <consortium name="Molecular Ecology Group"/>
        </authorList>
    </citation>
    <scope>NUCLEOTIDE SEQUENCE</scope>
</reference>
<organism evidence="1 2">
    <name type="scientific">Candidula unifasciata</name>
    <dbReference type="NCBI Taxonomy" id="100452"/>
    <lineage>
        <taxon>Eukaryota</taxon>
        <taxon>Metazoa</taxon>
        <taxon>Spiralia</taxon>
        <taxon>Lophotrochozoa</taxon>
        <taxon>Mollusca</taxon>
        <taxon>Gastropoda</taxon>
        <taxon>Heterobranchia</taxon>
        <taxon>Euthyneura</taxon>
        <taxon>Panpulmonata</taxon>
        <taxon>Eupulmonata</taxon>
        <taxon>Stylommatophora</taxon>
        <taxon>Helicina</taxon>
        <taxon>Helicoidea</taxon>
        <taxon>Geomitridae</taxon>
        <taxon>Candidula</taxon>
    </lineage>
</organism>
<dbReference type="Proteomes" id="UP000678393">
    <property type="component" value="Unassembled WGS sequence"/>
</dbReference>
<dbReference type="OrthoDB" id="6162284at2759"/>
<evidence type="ECO:0000313" key="2">
    <source>
        <dbReference type="Proteomes" id="UP000678393"/>
    </source>
</evidence>
<dbReference type="AlphaFoldDB" id="A0A8S3ZJB3"/>
<gene>
    <name evidence="1" type="ORF">CUNI_LOCUS15121</name>
</gene>
<evidence type="ECO:0000313" key="1">
    <source>
        <dbReference type="EMBL" id="CAG5129563.1"/>
    </source>
</evidence>
<dbReference type="EMBL" id="CAJHNH020003560">
    <property type="protein sequence ID" value="CAG5129563.1"/>
    <property type="molecule type" value="Genomic_DNA"/>
</dbReference>
<sequence length="145" mass="16376">MKVLPSGVSRGLFCCPSGWFGDQCKYKCHCFNDTCDATGECSEANTCVGGWFGPACQYVYSLQHQKNSHGSLLNCVCQLIIGYGRKSTIITLQVWINEDTLFFSELTSIYKYWSFVVLSCDESFLPVMVTQTTFQIFGQKNVFMF</sequence>
<comment type="caution">
    <text evidence="1">The sequence shown here is derived from an EMBL/GenBank/DDBJ whole genome shotgun (WGS) entry which is preliminary data.</text>
</comment>
<protein>
    <recommendedName>
        <fullName evidence="3">EGF-like domain-containing protein</fullName>
    </recommendedName>
</protein>
<proteinExistence type="predicted"/>
<name>A0A8S3ZJB3_9EUPU</name>
<evidence type="ECO:0008006" key="3">
    <source>
        <dbReference type="Google" id="ProtNLM"/>
    </source>
</evidence>